<protein>
    <submittedName>
        <fullName evidence="1">Uncharacterized protein</fullName>
    </submittedName>
</protein>
<dbReference type="Proteomes" id="UP001338125">
    <property type="component" value="Unassembled WGS sequence"/>
</dbReference>
<reference evidence="1 2" key="1">
    <citation type="submission" date="2024-01" db="EMBL/GenBank/DDBJ databases">
        <title>Complete genome of Cladobotryum mycophilum ATHUM6906.</title>
        <authorList>
            <person name="Christinaki A.C."/>
            <person name="Myridakis A.I."/>
            <person name="Kouvelis V.N."/>
        </authorList>
    </citation>
    <scope>NUCLEOTIDE SEQUENCE [LARGE SCALE GENOMIC DNA]</scope>
    <source>
        <strain evidence="1 2">ATHUM6906</strain>
    </source>
</reference>
<accession>A0ABR0SSP5</accession>
<evidence type="ECO:0000313" key="1">
    <source>
        <dbReference type="EMBL" id="KAK5995186.1"/>
    </source>
</evidence>
<gene>
    <name evidence="1" type="ORF">PT974_03583</name>
</gene>
<name>A0ABR0SSP5_9HYPO</name>
<keyword evidence="2" id="KW-1185">Reference proteome</keyword>
<dbReference type="EMBL" id="JAVFKD010000004">
    <property type="protein sequence ID" value="KAK5995186.1"/>
    <property type="molecule type" value="Genomic_DNA"/>
</dbReference>
<sequence length="101" mass="10844">MSTGALEASPGFLNWACRIYLPVVETIRRDGLTGAETLSLMASLGEPPMAINCSTKRPEIRGYVCKQAGPITSTLAVALFTHASGETNFIEPTFEEGETNH</sequence>
<comment type="caution">
    <text evidence="1">The sequence shown here is derived from an EMBL/GenBank/DDBJ whole genome shotgun (WGS) entry which is preliminary data.</text>
</comment>
<proteinExistence type="predicted"/>
<evidence type="ECO:0000313" key="2">
    <source>
        <dbReference type="Proteomes" id="UP001338125"/>
    </source>
</evidence>
<organism evidence="1 2">
    <name type="scientific">Cladobotryum mycophilum</name>
    <dbReference type="NCBI Taxonomy" id="491253"/>
    <lineage>
        <taxon>Eukaryota</taxon>
        <taxon>Fungi</taxon>
        <taxon>Dikarya</taxon>
        <taxon>Ascomycota</taxon>
        <taxon>Pezizomycotina</taxon>
        <taxon>Sordariomycetes</taxon>
        <taxon>Hypocreomycetidae</taxon>
        <taxon>Hypocreales</taxon>
        <taxon>Hypocreaceae</taxon>
        <taxon>Cladobotryum</taxon>
    </lineage>
</organism>